<proteinExistence type="predicted"/>
<dbReference type="EMBL" id="JACGCI010000100">
    <property type="protein sequence ID" value="KAF6745730.1"/>
    <property type="molecule type" value="Genomic_DNA"/>
</dbReference>
<name>A0A8H6LWW8_9AGAR</name>
<evidence type="ECO:0000313" key="2">
    <source>
        <dbReference type="EMBL" id="KAF6745730.1"/>
    </source>
</evidence>
<keyword evidence="3" id="KW-1185">Reference proteome</keyword>
<reference evidence="2 3" key="1">
    <citation type="submission" date="2020-07" db="EMBL/GenBank/DDBJ databases">
        <title>Comparative genomics of pyrophilous fungi reveals a link between fire events and developmental genes.</title>
        <authorList>
            <consortium name="DOE Joint Genome Institute"/>
            <person name="Steindorff A.S."/>
            <person name="Carver A."/>
            <person name="Calhoun S."/>
            <person name="Stillman K."/>
            <person name="Liu H."/>
            <person name="Lipzen A."/>
            <person name="Pangilinan J."/>
            <person name="Labutti K."/>
            <person name="Bruns T.D."/>
            <person name="Grigoriev I.V."/>
        </authorList>
    </citation>
    <scope>NUCLEOTIDE SEQUENCE [LARGE SCALE GENOMIC DNA]</scope>
    <source>
        <strain evidence="2 3">CBS 144469</strain>
    </source>
</reference>
<evidence type="ECO:0000256" key="1">
    <source>
        <dbReference type="SAM" id="Phobius"/>
    </source>
</evidence>
<gene>
    <name evidence="2" type="ORF">DFP72DRAFT_856029</name>
</gene>
<sequence>MAVVVCFGTPLPSLPSPPLPLLSLILLLLLLLLLSCVVRRRKAHKNGVAVGRVVTCASFSGDGAVASAALLVGLLITGDANDVVGSGVGEDGEDRGEGIHLKVRRLGGWVRRGVISGEGTRRKEGTGTA</sequence>
<keyword evidence="1" id="KW-0812">Transmembrane</keyword>
<dbReference type="Proteomes" id="UP000521943">
    <property type="component" value="Unassembled WGS sequence"/>
</dbReference>
<feature type="transmembrane region" description="Helical" evidence="1">
    <location>
        <begin position="19"/>
        <end position="38"/>
    </location>
</feature>
<evidence type="ECO:0000313" key="3">
    <source>
        <dbReference type="Proteomes" id="UP000521943"/>
    </source>
</evidence>
<protein>
    <submittedName>
        <fullName evidence="2">Uncharacterized protein</fullName>
    </submittedName>
</protein>
<keyword evidence="1" id="KW-1133">Transmembrane helix</keyword>
<comment type="caution">
    <text evidence="2">The sequence shown here is derived from an EMBL/GenBank/DDBJ whole genome shotgun (WGS) entry which is preliminary data.</text>
</comment>
<keyword evidence="1" id="KW-0472">Membrane</keyword>
<dbReference type="AlphaFoldDB" id="A0A8H6LWW8"/>
<organism evidence="2 3">
    <name type="scientific">Ephemerocybe angulata</name>
    <dbReference type="NCBI Taxonomy" id="980116"/>
    <lineage>
        <taxon>Eukaryota</taxon>
        <taxon>Fungi</taxon>
        <taxon>Dikarya</taxon>
        <taxon>Basidiomycota</taxon>
        <taxon>Agaricomycotina</taxon>
        <taxon>Agaricomycetes</taxon>
        <taxon>Agaricomycetidae</taxon>
        <taxon>Agaricales</taxon>
        <taxon>Agaricineae</taxon>
        <taxon>Psathyrellaceae</taxon>
        <taxon>Ephemerocybe</taxon>
    </lineage>
</organism>
<accession>A0A8H6LWW8</accession>